<name>A0A2U1N4F5_ARTAN</name>
<dbReference type="OrthoDB" id="1425980at2759"/>
<sequence length="330" mass="37386">MQEVINEDDELLKGLKAEWGLLDLSQVMLLLIFTSVTENACSSRDERWRMHNEGRPLQLTNTIIAESTRIQQLPHFLSSPAVTGEEDVAGNKQQVKAQIQSSEDSTNLSASLVHTDYAASNMNKAGSKLSKLDRFLLSEDVITACPDLKATVLDRLWSDHNPILLHVDKTDFGPIPFKLYNSWMQREGFNTMIKTINEEYFNQNLGLQSSLKQNLKIFKSKIKAIHGSEAGFDGKSCATSGIWSSIVGTTNYLHSHNLLPKDTLKCHLGSGSSIRFCKDLWLGDEPLCSRYNRLFRLDINENCLICDRYIEGNWSWQWQRPVSGRTETLM</sequence>
<dbReference type="EMBL" id="PKPP01003648">
    <property type="protein sequence ID" value="PWA68373.1"/>
    <property type="molecule type" value="Genomic_DNA"/>
</dbReference>
<keyword evidence="2" id="KW-1185">Reference proteome</keyword>
<evidence type="ECO:0000313" key="2">
    <source>
        <dbReference type="Proteomes" id="UP000245207"/>
    </source>
</evidence>
<keyword evidence="1" id="KW-0808">Transferase</keyword>
<dbReference type="Proteomes" id="UP000245207">
    <property type="component" value="Unassembled WGS sequence"/>
</dbReference>
<keyword evidence="1" id="KW-0695">RNA-directed DNA polymerase</keyword>
<dbReference type="PANTHER" id="PTHR36617:SF15">
    <property type="entry name" value="REVERSE TRANSCRIPTASE ZINC-BINDING DOMAIN-CONTAINING PROTEIN"/>
    <property type="match status" value="1"/>
</dbReference>
<accession>A0A2U1N4F5</accession>
<dbReference type="AlphaFoldDB" id="A0A2U1N4F5"/>
<keyword evidence="1" id="KW-0548">Nucleotidyltransferase</keyword>
<protein>
    <submittedName>
        <fullName evidence="1">RNA-directed DNA polymerase, eukaryota</fullName>
    </submittedName>
</protein>
<evidence type="ECO:0000313" key="1">
    <source>
        <dbReference type="EMBL" id="PWA68373.1"/>
    </source>
</evidence>
<dbReference type="GO" id="GO:0003964">
    <property type="term" value="F:RNA-directed DNA polymerase activity"/>
    <property type="evidence" value="ECO:0007669"/>
    <property type="project" value="UniProtKB-KW"/>
</dbReference>
<gene>
    <name evidence="1" type="ORF">CTI12_AA309290</name>
</gene>
<dbReference type="PANTHER" id="PTHR36617">
    <property type="entry name" value="PROTEIN, PUTATIVE-RELATED"/>
    <property type="match status" value="1"/>
</dbReference>
<comment type="caution">
    <text evidence="1">The sequence shown here is derived from an EMBL/GenBank/DDBJ whole genome shotgun (WGS) entry which is preliminary data.</text>
</comment>
<organism evidence="1 2">
    <name type="scientific">Artemisia annua</name>
    <name type="common">Sweet wormwood</name>
    <dbReference type="NCBI Taxonomy" id="35608"/>
    <lineage>
        <taxon>Eukaryota</taxon>
        <taxon>Viridiplantae</taxon>
        <taxon>Streptophyta</taxon>
        <taxon>Embryophyta</taxon>
        <taxon>Tracheophyta</taxon>
        <taxon>Spermatophyta</taxon>
        <taxon>Magnoliopsida</taxon>
        <taxon>eudicotyledons</taxon>
        <taxon>Gunneridae</taxon>
        <taxon>Pentapetalae</taxon>
        <taxon>asterids</taxon>
        <taxon>campanulids</taxon>
        <taxon>Asterales</taxon>
        <taxon>Asteraceae</taxon>
        <taxon>Asteroideae</taxon>
        <taxon>Anthemideae</taxon>
        <taxon>Artemisiinae</taxon>
        <taxon>Artemisia</taxon>
    </lineage>
</organism>
<reference evidence="1 2" key="1">
    <citation type="journal article" date="2018" name="Mol. Plant">
        <title>The genome of Artemisia annua provides insight into the evolution of Asteraceae family and artemisinin biosynthesis.</title>
        <authorList>
            <person name="Shen Q."/>
            <person name="Zhang L."/>
            <person name="Liao Z."/>
            <person name="Wang S."/>
            <person name="Yan T."/>
            <person name="Shi P."/>
            <person name="Liu M."/>
            <person name="Fu X."/>
            <person name="Pan Q."/>
            <person name="Wang Y."/>
            <person name="Lv Z."/>
            <person name="Lu X."/>
            <person name="Zhang F."/>
            <person name="Jiang W."/>
            <person name="Ma Y."/>
            <person name="Chen M."/>
            <person name="Hao X."/>
            <person name="Li L."/>
            <person name="Tang Y."/>
            <person name="Lv G."/>
            <person name="Zhou Y."/>
            <person name="Sun X."/>
            <person name="Brodelius P.E."/>
            <person name="Rose J.K.C."/>
            <person name="Tang K."/>
        </authorList>
    </citation>
    <scope>NUCLEOTIDE SEQUENCE [LARGE SCALE GENOMIC DNA]</scope>
    <source>
        <strain evidence="2">cv. Huhao1</strain>
        <tissue evidence="1">Leaf</tissue>
    </source>
</reference>
<proteinExistence type="predicted"/>